<protein>
    <submittedName>
        <fullName evidence="2">TBD domain-containing protein</fullName>
    </submittedName>
</protein>
<dbReference type="Pfam" id="PF10146">
    <property type="entry name" value="zf-C4H2"/>
    <property type="match status" value="1"/>
</dbReference>
<dbReference type="Proteomes" id="UP000095287">
    <property type="component" value="Unplaced"/>
</dbReference>
<dbReference type="InterPro" id="IPR018482">
    <property type="entry name" value="Znf-C4H2"/>
</dbReference>
<keyword evidence="1" id="KW-1185">Reference proteome</keyword>
<dbReference type="PANTHER" id="PTHR31058">
    <property type="entry name" value="ZINC FINGER C4H2 DOMAIN-CONTAINING PROTEIN"/>
    <property type="match status" value="1"/>
</dbReference>
<dbReference type="GO" id="GO:0045666">
    <property type="term" value="P:positive regulation of neuron differentiation"/>
    <property type="evidence" value="ECO:0007669"/>
    <property type="project" value="TreeGrafter"/>
</dbReference>
<dbReference type="WBParaSite" id="L893_g11480.t1">
    <property type="protein sequence ID" value="L893_g11480.t1"/>
    <property type="gene ID" value="L893_g11480"/>
</dbReference>
<dbReference type="PANTHER" id="PTHR31058:SF2">
    <property type="entry name" value="ZINC FINGER C4H2 DOMAIN-CONTAINING PROTEIN"/>
    <property type="match status" value="1"/>
</dbReference>
<dbReference type="GO" id="GO:0005634">
    <property type="term" value="C:nucleus"/>
    <property type="evidence" value="ECO:0007669"/>
    <property type="project" value="TreeGrafter"/>
</dbReference>
<evidence type="ECO:0000313" key="2">
    <source>
        <dbReference type="WBParaSite" id="L893_g11480.t1"/>
    </source>
</evidence>
<accession>A0A1I7Y0S6</accession>
<sequence>MFSRRGLPATVLRWNVAVCELIRTERKAAREALDRQVYDRPLLDCAPVEGTEIIAPMEKQLVSVGEASSKVHELKECLTRLTKDLGEYNSNELFLSKCEHCSAGLETERKAHAEELRLINQDINHLEDILKNLRNSQETKKIHLARKIADFQMELHRTNDFCRLTGLSGEQLLDGSVLSIFKDVTNGQFQVEPIIPPTHFLNFFPPNPFFFPPRLLVTPKDKLRQLQTKNPSELAHVSVLQEQDSGKEKKI</sequence>
<organism evidence="1 2">
    <name type="scientific">Steinernema glaseri</name>
    <dbReference type="NCBI Taxonomy" id="37863"/>
    <lineage>
        <taxon>Eukaryota</taxon>
        <taxon>Metazoa</taxon>
        <taxon>Ecdysozoa</taxon>
        <taxon>Nematoda</taxon>
        <taxon>Chromadorea</taxon>
        <taxon>Rhabditida</taxon>
        <taxon>Tylenchina</taxon>
        <taxon>Panagrolaimomorpha</taxon>
        <taxon>Strongyloidoidea</taxon>
        <taxon>Steinernematidae</taxon>
        <taxon>Steinernema</taxon>
    </lineage>
</organism>
<dbReference type="AlphaFoldDB" id="A0A1I7Y0S6"/>
<evidence type="ECO:0000313" key="1">
    <source>
        <dbReference type="Proteomes" id="UP000095287"/>
    </source>
</evidence>
<reference evidence="2" key="1">
    <citation type="submission" date="2016-11" db="UniProtKB">
        <authorList>
            <consortium name="WormBaseParasite"/>
        </authorList>
    </citation>
    <scope>IDENTIFICATION</scope>
</reference>
<proteinExistence type="predicted"/>
<name>A0A1I7Y0S6_9BILA</name>